<dbReference type="PANTHER" id="PTHR45348:SF2">
    <property type="entry name" value="ZINC-TYPE ALCOHOL DEHYDROGENASE-LIKE PROTEIN C2E1P3.01"/>
    <property type="match status" value="1"/>
</dbReference>
<dbReference type="InterPro" id="IPR036291">
    <property type="entry name" value="NAD(P)-bd_dom_sf"/>
</dbReference>
<organism evidence="2 3">
    <name type="scientific">Gymnopus androsaceus JB14</name>
    <dbReference type="NCBI Taxonomy" id="1447944"/>
    <lineage>
        <taxon>Eukaryota</taxon>
        <taxon>Fungi</taxon>
        <taxon>Dikarya</taxon>
        <taxon>Basidiomycota</taxon>
        <taxon>Agaricomycotina</taxon>
        <taxon>Agaricomycetes</taxon>
        <taxon>Agaricomycetidae</taxon>
        <taxon>Agaricales</taxon>
        <taxon>Marasmiineae</taxon>
        <taxon>Omphalotaceae</taxon>
        <taxon>Gymnopus</taxon>
    </lineage>
</organism>
<evidence type="ECO:0000313" key="2">
    <source>
        <dbReference type="EMBL" id="KAE9388119.1"/>
    </source>
</evidence>
<reference evidence="2" key="1">
    <citation type="journal article" date="2019" name="Environ. Microbiol.">
        <title>Fungal ecological strategies reflected in gene transcription - a case study of two litter decomposers.</title>
        <authorList>
            <person name="Barbi F."/>
            <person name="Kohler A."/>
            <person name="Barry K."/>
            <person name="Baskaran P."/>
            <person name="Daum C."/>
            <person name="Fauchery L."/>
            <person name="Ihrmark K."/>
            <person name="Kuo A."/>
            <person name="LaButti K."/>
            <person name="Lipzen A."/>
            <person name="Morin E."/>
            <person name="Grigoriev I.V."/>
            <person name="Henrissat B."/>
            <person name="Lindahl B."/>
            <person name="Martin F."/>
        </authorList>
    </citation>
    <scope>NUCLEOTIDE SEQUENCE</scope>
    <source>
        <strain evidence="2">JB14</strain>
    </source>
</reference>
<accession>A0A6A4GQS1</accession>
<dbReference type="OrthoDB" id="10257049at2759"/>
<dbReference type="AlphaFoldDB" id="A0A6A4GQS1"/>
<dbReference type="Gene3D" id="3.40.50.720">
    <property type="entry name" value="NAD(P)-binding Rossmann-like Domain"/>
    <property type="match status" value="1"/>
</dbReference>
<dbReference type="Gene3D" id="3.90.180.10">
    <property type="entry name" value="Medium-chain alcohol dehydrogenases, catalytic domain"/>
    <property type="match status" value="1"/>
</dbReference>
<evidence type="ECO:0000313" key="3">
    <source>
        <dbReference type="Proteomes" id="UP000799118"/>
    </source>
</evidence>
<keyword evidence="3" id="KW-1185">Reference proteome</keyword>
<dbReference type="SUPFAM" id="SSF50129">
    <property type="entry name" value="GroES-like"/>
    <property type="match status" value="1"/>
</dbReference>
<proteinExistence type="predicted"/>
<dbReference type="CDD" id="cd08249">
    <property type="entry name" value="enoyl_reductase_like"/>
    <property type="match status" value="1"/>
</dbReference>
<feature type="domain" description="Enoyl reductase (ER)" evidence="1">
    <location>
        <begin position="17"/>
        <end position="274"/>
    </location>
</feature>
<dbReference type="InterPro" id="IPR047122">
    <property type="entry name" value="Trans-enoyl_RdTase-like"/>
</dbReference>
<dbReference type="InterPro" id="IPR013154">
    <property type="entry name" value="ADH-like_N"/>
</dbReference>
<dbReference type="InterPro" id="IPR011032">
    <property type="entry name" value="GroES-like_sf"/>
</dbReference>
<dbReference type="InterPro" id="IPR020843">
    <property type="entry name" value="ER"/>
</dbReference>
<dbReference type="GO" id="GO:0016651">
    <property type="term" value="F:oxidoreductase activity, acting on NAD(P)H"/>
    <property type="evidence" value="ECO:0007669"/>
    <property type="project" value="InterPro"/>
</dbReference>
<dbReference type="EMBL" id="ML769760">
    <property type="protein sequence ID" value="KAE9388119.1"/>
    <property type="molecule type" value="Genomic_DNA"/>
</dbReference>
<dbReference type="PANTHER" id="PTHR45348">
    <property type="entry name" value="HYPOTHETICAL OXIDOREDUCTASE (EUROFUNG)"/>
    <property type="match status" value="1"/>
</dbReference>
<dbReference type="SMART" id="SM00829">
    <property type="entry name" value="PKS_ER"/>
    <property type="match status" value="1"/>
</dbReference>
<dbReference type="SUPFAM" id="SSF51735">
    <property type="entry name" value="NAD(P)-binding Rossmann-fold domains"/>
    <property type="match status" value="1"/>
</dbReference>
<name>A0A6A4GQS1_9AGAR</name>
<sequence length="385" mass="42509">MAAIEIPNNIKAIQVQADRTVKLVEIPFGQQDLVKNIPEDQIIVRVRAVGLNPTDWKHGLWEWGTPGAILGCDCAGDVVRVGSAVKHLKVGNRVAGFNYGGSYQSDNGSYAEYVRLYAAVTFKIPDEMSYEEGAALPVVHLTAVQAMYMRLNIPKPFSQPSGDKEIILIWGGSTALAKISNLRVFVTASTSVHDDLKALGAEKCFDYKAPDVVEQIRAAAGERGIIYGLDTVSENGTTELCTDAMSSTREGHLVVIVYPSKESLERRKDVKVELCVVYTLLGFYFKFANTIPFPAIPDDKVRVLEYVKDYMPRVLEGWQSGKGSSTLKPMRLRRLGTGLDKIEQGLKIMRDGEYGREKLSTPKALCFASCMPSSVLQVNRMRGHQ</sequence>
<dbReference type="Proteomes" id="UP000799118">
    <property type="component" value="Unassembled WGS sequence"/>
</dbReference>
<gene>
    <name evidence="2" type="ORF">BT96DRAFT_947839</name>
</gene>
<evidence type="ECO:0000259" key="1">
    <source>
        <dbReference type="SMART" id="SM00829"/>
    </source>
</evidence>
<dbReference type="Pfam" id="PF08240">
    <property type="entry name" value="ADH_N"/>
    <property type="match status" value="1"/>
</dbReference>
<protein>
    <submittedName>
        <fullName evidence="2">GroES-like protein</fullName>
    </submittedName>
</protein>